<evidence type="ECO:0000313" key="1">
    <source>
        <dbReference type="EMBL" id="KKM51282.1"/>
    </source>
</evidence>
<dbReference type="AlphaFoldDB" id="A0A0F9L572"/>
<comment type="caution">
    <text evidence="1">The sequence shown here is derived from an EMBL/GenBank/DDBJ whole genome shotgun (WGS) entry which is preliminary data.</text>
</comment>
<dbReference type="EMBL" id="LAZR01011952">
    <property type="protein sequence ID" value="KKM51282.1"/>
    <property type="molecule type" value="Genomic_DNA"/>
</dbReference>
<organism evidence="1">
    <name type="scientific">marine sediment metagenome</name>
    <dbReference type="NCBI Taxonomy" id="412755"/>
    <lineage>
        <taxon>unclassified sequences</taxon>
        <taxon>metagenomes</taxon>
        <taxon>ecological metagenomes</taxon>
    </lineage>
</organism>
<sequence>MMKKIEIKKEEDVTKALTEILKVVNKATKTKGGSIEIRQGKKALKVIRED</sequence>
<name>A0A0F9L572_9ZZZZ</name>
<gene>
    <name evidence="1" type="ORF">LCGC14_1555630</name>
</gene>
<accession>A0A0F9L572</accession>
<reference evidence="1" key="1">
    <citation type="journal article" date="2015" name="Nature">
        <title>Complex archaea that bridge the gap between prokaryotes and eukaryotes.</title>
        <authorList>
            <person name="Spang A."/>
            <person name="Saw J.H."/>
            <person name="Jorgensen S.L."/>
            <person name="Zaremba-Niedzwiedzka K."/>
            <person name="Martijn J."/>
            <person name="Lind A.E."/>
            <person name="van Eijk R."/>
            <person name="Schleper C."/>
            <person name="Guy L."/>
            <person name="Ettema T.J."/>
        </authorList>
    </citation>
    <scope>NUCLEOTIDE SEQUENCE</scope>
</reference>
<protein>
    <submittedName>
        <fullName evidence="1">Uncharacterized protein</fullName>
    </submittedName>
</protein>
<proteinExistence type="predicted"/>